<name>A0A7Y9GMS3_9MICO</name>
<keyword evidence="2 4" id="KW-0326">Glycosidase</keyword>
<keyword evidence="5" id="KW-1185">Reference proteome</keyword>
<sequence>MRPGPTPVFVDCDTGIDDALALAYLLAEPTVEVVGVGTVFGNTSVELATGNTLGLLELAGRDDIPVAMGAPAPLGEDFEGGARAVHGSDGVGGVGLAPHRLRAAEVGASDLLADLAATHPGRLRVLALGPLTNLARFVHAHPDRVGDIADVTVMGGAFDRNGNVSRVAEANIHNDPRAAAIVFDAPWPVSVVPLDITMRHVLTEREHAELAAIPGALPAVLGRMLHTYLDYYEDAVFEGERQCALHDPLAAVVAASGARIMRVDEPAGIDVATDGDWGRTSRRPGTAAEAVARRRIVLDVDRDAAAVLLEALRAWEWPD</sequence>
<dbReference type="PANTHER" id="PTHR12304:SF4">
    <property type="entry name" value="URIDINE NUCLEOSIDASE"/>
    <property type="match status" value="1"/>
</dbReference>
<reference evidence="4 5" key="1">
    <citation type="submission" date="2020-07" db="EMBL/GenBank/DDBJ databases">
        <title>Sequencing the genomes of 1000 actinobacteria strains.</title>
        <authorList>
            <person name="Klenk H.-P."/>
        </authorList>
    </citation>
    <scope>NUCLEOTIDE SEQUENCE [LARGE SCALE GENOMIC DNA]</scope>
    <source>
        <strain evidence="4 5">DSM 24662</strain>
    </source>
</reference>
<dbReference type="Proteomes" id="UP000576969">
    <property type="component" value="Unassembled WGS sequence"/>
</dbReference>
<dbReference type="GO" id="GO:0005829">
    <property type="term" value="C:cytosol"/>
    <property type="evidence" value="ECO:0007669"/>
    <property type="project" value="TreeGrafter"/>
</dbReference>
<dbReference type="InterPro" id="IPR036452">
    <property type="entry name" value="Ribo_hydro-like"/>
</dbReference>
<gene>
    <name evidence="4" type="ORF">BJ991_001406</name>
</gene>
<proteinExistence type="predicted"/>
<dbReference type="Gene3D" id="3.90.245.10">
    <property type="entry name" value="Ribonucleoside hydrolase-like"/>
    <property type="match status" value="1"/>
</dbReference>
<dbReference type="EC" id="3.2.2.1" evidence="4"/>
<dbReference type="Pfam" id="PF01156">
    <property type="entry name" value="IU_nuc_hydro"/>
    <property type="match status" value="1"/>
</dbReference>
<keyword evidence="1 4" id="KW-0378">Hydrolase</keyword>
<protein>
    <submittedName>
        <fullName evidence="4">Purine nucleosidase</fullName>
        <ecNumber evidence="4">3.2.2.1</ecNumber>
    </submittedName>
</protein>
<dbReference type="AlphaFoldDB" id="A0A7Y9GMS3"/>
<accession>A0A7Y9GMS3</accession>
<evidence type="ECO:0000256" key="2">
    <source>
        <dbReference type="ARBA" id="ARBA00023295"/>
    </source>
</evidence>
<feature type="domain" description="Inosine/uridine-preferring nucleoside hydrolase" evidence="3">
    <location>
        <begin position="8"/>
        <end position="304"/>
    </location>
</feature>
<dbReference type="PANTHER" id="PTHR12304">
    <property type="entry name" value="INOSINE-URIDINE PREFERRING NUCLEOSIDE HYDROLASE"/>
    <property type="match status" value="1"/>
</dbReference>
<evidence type="ECO:0000259" key="3">
    <source>
        <dbReference type="Pfam" id="PF01156"/>
    </source>
</evidence>
<dbReference type="InterPro" id="IPR023186">
    <property type="entry name" value="IUNH"/>
</dbReference>
<evidence type="ECO:0000313" key="4">
    <source>
        <dbReference type="EMBL" id="NYE19378.1"/>
    </source>
</evidence>
<evidence type="ECO:0000256" key="1">
    <source>
        <dbReference type="ARBA" id="ARBA00022801"/>
    </source>
</evidence>
<dbReference type="RefSeq" id="WP_179488683.1">
    <property type="nucleotide sequence ID" value="NZ_JACCBV010000001.1"/>
</dbReference>
<evidence type="ECO:0000313" key="5">
    <source>
        <dbReference type="Proteomes" id="UP000576969"/>
    </source>
</evidence>
<dbReference type="EMBL" id="JACCBV010000001">
    <property type="protein sequence ID" value="NYE19378.1"/>
    <property type="molecule type" value="Genomic_DNA"/>
</dbReference>
<dbReference type="GO" id="GO:0008477">
    <property type="term" value="F:purine nucleosidase activity"/>
    <property type="evidence" value="ECO:0007669"/>
    <property type="project" value="UniProtKB-EC"/>
</dbReference>
<comment type="caution">
    <text evidence="4">The sequence shown here is derived from an EMBL/GenBank/DDBJ whole genome shotgun (WGS) entry which is preliminary data.</text>
</comment>
<dbReference type="GO" id="GO:0006152">
    <property type="term" value="P:purine nucleoside catabolic process"/>
    <property type="evidence" value="ECO:0007669"/>
    <property type="project" value="TreeGrafter"/>
</dbReference>
<dbReference type="InterPro" id="IPR001910">
    <property type="entry name" value="Inosine/uridine_hydrolase_dom"/>
</dbReference>
<dbReference type="SUPFAM" id="SSF53590">
    <property type="entry name" value="Nucleoside hydrolase"/>
    <property type="match status" value="1"/>
</dbReference>
<organism evidence="4 5">
    <name type="scientific">Microbacterium immunditiarum</name>
    <dbReference type="NCBI Taxonomy" id="337480"/>
    <lineage>
        <taxon>Bacteria</taxon>
        <taxon>Bacillati</taxon>
        <taxon>Actinomycetota</taxon>
        <taxon>Actinomycetes</taxon>
        <taxon>Micrococcales</taxon>
        <taxon>Microbacteriaceae</taxon>
        <taxon>Microbacterium</taxon>
    </lineage>
</organism>